<proteinExistence type="predicted"/>
<reference evidence="1 2" key="1">
    <citation type="submission" date="2014-07" db="EMBL/GenBank/DDBJ databases">
        <title>Whole Genome Sequence of the Amycolatopsis methanolica 239.</title>
        <authorList>
            <person name="Tang B."/>
        </authorList>
    </citation>
    <scope>NUCLEOTIDE SEQUENCE [LARGE SCALE GENOMIC DNA]</scope>
    <source>
        <strain evidence="1 2">239</strain>
    </source>
</reference>
<accession>A0A076MIF3</accession>
<organism evidence="1 2">
    <name type="scientific">Amycolatopsis methanolica 239</name>
    <dbReference type="NCBI Taxonomy" id="1068978"/>
    <lineage>
        <taxon>Bacteria</taxon>
        <taxon>Bacillati</taxon>
        <taxon>Actinomycetota</taxon>
        <taxon>Actinomycetes</taxon>
        <taxon>Pseudonocardiales</taxon>
        <taxon>Pseudonocardiaceae</taxon>
        <taxon>Amycolatopsis</taxon>
        <taxon>Amycolatopsis methanolica group</taxon>
    </lineage>
</organism>
<evidence type="ECO:0000313" key="1">
    <source>
        <dbReference type="EMBL" id="AIJ20618.1"/>
    </source>
</evidence>
<dbReference type="InterPro" id="IPR039498">
    <property type="entry name" value="NTP_transf_5"/>
</dbReference>
<sequence>MGRRLCAESEYPAALLAAAAYRLPGSDRAFPAEPETAEEWPGLLAAARKHRMTGLLTAAITAGAFPATAEQAREVNSAHATNQMRVLVLEHELLRILDLLGGAGIEARVLKGTAVAHLDYPDPALRSFNDLDVMVRAADIDRTVAVLATAGFQRTLAEPRPGFDRRFDKGMTLRPPAGYELDLHRTFVLGPWGRRVDLDAVWDAGQEFFIGGRAVRALSPPNRFLHACYHAALGDWPLRLGSLRDVAEMLRVVDPGPVLALAGSWGAEAVVAAAVADTVRLLGIKVPGPLARWAVAYVPSPRDESWLGLHTTPDKTFAAQAVATLRVLPWRDKPAYLRALVFPDADYTADRHRNPLSRFTYALREVRKGSPTGTR</sequence>
<protein>
    <submittedName>
        <fullName evidence="1">Uncharacterized protein</fullName>
    </submittedName>
</protein>
<dbReference type="OrthoDB" id="3611766at2"/>
<dbReference type="STRING" id="1068978.AMETH_0526"/>
<dbReference type="Gene3D" id="3.30.460.40">
    <property type="match status" value="1"/>
</dbReference>
<dbReference type="PATRIC" id="fig|1068978.7.peg.552"/>
<dbReference type="eggNOG" id="ENOG5030K5A">
    <property type="taxonomic scope" value="Bacteria"/>
</dbReference>
<name>A0A076MIF3_AMYME</name>
<gene>
    <name evidence="1" type="ORF">AMETH_0526</name>
</gene>
<keyword evidence="2" id="KW-1185">Reference proteome</keyword>
<dbReference type="Pfam" id="PF14907">
    <property type="entry name" value="NTP_transf_5"/>
    <property type="match status" value="1"/>
</dbReference>
<dbReference type="EMBL" id="CP009110">
    <property type="protein sequence ID" value="AIJ20618.1"/>
    <property type="molecule type" value="Genomic_DNA"/>
</dbReference>
<dbReference type="HOGENOM" id="CLU_753744_0_0_11"/>
<evidence type="ECO:0000313" key="2">
    <source>
        <dbReference type="Proteomes" id="UP000062973"/>
    </source>
</evidence>
<dbReference type="Proteomes" id="UP000062973">
    <property type="component" value="Chromosome"/>
</dbReference>
<dbReference type="AlphaFoldDB" id="A0A076MIF3"/>
<dbReference type="RefSeq" id="WP_026153738.1">
    <property type="nucleotide sequence ID" value="NZ_AQUL01000001.1"/>
</dbReference>
<dbReference type="KEGG" id="amq:AMETH_0526"/>